<proteinExistence type="predicted"/>
<gene>
    <name evidence="2" type="ORF">A4X03_0g8894</name>
</gene>
<dbReference type="AlphaFoldDB" id="A0A8T8SEF3"/>
<evidence type="ECO:0000313" key="3">
    <source>
        <dbReference type="Proteomes" id="UP000077671"/>
    </source>
</evidence>
<feature type="region of interest" description="Disordered" evidence="1">
    <location>
        <begin position="122"/>
        <end position="191"/>
    </location>
</feature>
<name>A0A8T8SEF3_9BASI</name>
<dbReference type="Proteomes" id="UP000077671">
    <property type="component" value="Unassembled WGS sequence"/>
</dbReference>
<reference evidence="2" key="1">
    <citation type="submission" date="2016-04" db="EMBL/GenBank/DDBJ databases">
        <authorList>
            <person name="Nguyen H.D."/>
            <person name="Kesanakurti P."/>
            <person name="Cullis J."/>
            <person name="Levesque C.A."/>
            <person name="Hambleton S."/>
        </authorList>
    </citation>
    <scope>NUCLEOTIDE SEQUENCE</scope>
    <source>
        <strain evidence="2">DAOMC 238032</strain>
    </source>
</reference>
<reference evidence="2" key="2">
    <citation type="journal article" date="2019" name="IMA Fungus">
        <title>Genome sequencing and comparison of five Tilletia species to identify candidate genes for the detection of regulated species infecting wheat.</title>
        <authorList>
            <person name="Nguyen H.D.T."/>
            <person name="Sultana T."/>
            <person name="Kesanakurti P."/>
            <person name="Hambleton S."/>
        </authorList>
    </citation>
    <scope>NUCLEOTIDE SEQUENCE</scope>
    <source>
        <strain evidence="2">DAOMC 238032</strain>
    </source>
</reference>
<dbReference type="EMBL" id="LWDD02003030">
    <property type="protein sequence ID" value="KAE8238238.1"/>
    <property type="molecule type" value="Genomic_DNA"/>
</dbReference>
<organism evidence="2 3">
    <name type="scientific">Tilletia caries</name>
    <name type="common">wheat bunt fungus</name>
    <dbReference type="NCBI Taxonomy" id="13290"/>
    <lineage>
        <taxon>Eukaryota</taxon>
        <taxon>Fungi</taxon>
        <taxon>Dikarya</taxon>
        <taxon>Basidiomycota</taxon>
        <taxon>Ustilaginomycotina</taxon>
        <taxon>Exobasidiomycetes</taxon>
        <taxon>Tilletiales</taxon>
        <taxon>Tilletiaceae</taxon>
        <taxon>Tilletia</taxon>
    </lineage>
</organism>
<accession>A0A8T8SEF3</accession>
<protein>
    <submittedName>
        <fullName evidence="2">Uncharacterized protein</fullName>
    </submittedName>
</protein>
<sequence>MAPPQLRYDVERQLFDWFGQFYTAISGSDISEGGSGCVEHLLYYRALPPKQCALWSAFFYKHNNNRERLSFDDVPITRFRFIDVPHCDHSAVKSAFEAFADNATPDNHVKLLATLPLQAPKVGVSQRNNGTFPRKQSPPTAHDNDVDDSTDSSRLSDSDGEESSEDDHGFYGVDGQEDSSTTLGRTASQSGTVRWHRGALHLSAQPLRRCLNLVAGTHSPSLGLPLSAYPLDHPVILDHTTMTSWKPVAALYKGN</sequence>
<comment type="caution">
    <text evidence="2">The sequence shown here is derived from an EMBL/GenBank/DDBJ whole genome shotgun (WGS) entry which is preliminary data.</text>
</comment>
<evidence type="ECO:0000313" key="2">
    <source>
        <dbReference type="EMBL" id="KAE8238238.1"/>
    </source>
</evidence>
<evidence type="ECO:0000256" key="1">
    <source>
        <dbReference type="SAM" id="MobiDB-lite"/>
    </source>
</evidence>
<feature type="compositionally biased region" description="Polar residues" evidence="1">
    <location>
        <begin position="178"/>
        <end position="191"/>
    </location>
</feature>